<dbReference type="RefSeq" id="WP_160778302.1">
    <property type="nucleotide sequence ID" value="NZ_BAAAZF010000001.1"/>
</dbReference>
<evidence type="ECO:0000313" key="5">
    <source>
        <dbReference type="EMBL" id="MXP30790.1"/>
    </source>
</evidence>
<dbReference type="EMBL" id="WTYE01000001">
    <property type="protein sequence ID" value="MXP30790.1"/>
    <property type="molecule type" value="Genomic_DNA"/>
</dbReference>
<evidence type="ECO:0000259" key="4">
    <source>
        <dbReference type="PROSITE" id="PS01124"/>
    </source>
</evidence>
<dbReference type="SMART" id="SM00342">
    <property type="entry name" value="HTH_ARAC"/>
    <property type="match status" value="1"/>
</dbReference>
<keyword evidence="7" id="KW-1185">Reference proteome</keyword>
<name>A0A845AKJ5_9SPHN</name>
<sequence>MQNIAFDAPAVTIRFVMPGPQLAPFVTTLYHMQIGSVRDGYLEDWLHPEWANLRFRNQTPLEAGIGDSPLCSVPEVVMTGPTSMCTRFRARQGRFWGVGLLPLGWTKFCSANASDHRDRFCDATNDPKLAEIAAVGDGLFRADGDIHAEAEMLQRRLGRLLDRPVAGEDRISKVNAALVDPEVTSVSEFADHTAMTPRTLERLCKRVFGFPPKLLLRRQRFLRSLSRYMLDPSLSWISSLDHGYHDQAHFVRDFHRFMKMSPSAYSRLEHPILMAAMRGRMEAAGEAMQALHRPADA</sequence>
<dbReference type="AlphaFoldDB" id="A0A845AKJ5"/>
<organism evidence="5 7">
    <name type="scientific">Parerythrobacter jejuensis</name>
    <dbReference type="NCBI Taxonomy" id="795812"/>
    <lineage>
        <taxon>Bacteria</taxon>
        <taxon>Pseudomonadati</taxon>
        <taxon>Pseudomonadota</taxon>
        <taxon>Alphaproteobacteria</taxon>
        <taxon>Sphingomonadales</taxon>
        <taxon>Erythrobacteraceae</taxon>
        <taxon>Parerythrobacter</taxon>
    </lineage>
</organism>
<dbReference type="InterPro" id="IPR050204">
    <property type="entry name" value="AraC_XylS_family_regulators"/>
</dbReference>
<keyword evidence="2" id="KW-0238">DNA-binding</keyword>
<dbReference type="Gene3D" id="1.10.10.60">
    <property type="entry name" value="Homeodomain-like"/>
    <property type="match status" value="1"/>
</dbReference>
<keyword evidence="1" id="KW-0805">Transcription regulation</keyword>
<dbReference type="GO" id="GO:0043565">
    <property type="term" value="F:sequence-specific DNA binding"/>
    <property type="evidence" value="ECO:0007669"/>
    <property type="project" value="InterPro"/>
</dbReference>
<dbReference type="PROSITE" id="PS01124">
    <property type="entry name" value="HTH_ARAC_FAMILY_2"/>
    <property type="match status" value="1"/>
</dbReference>
<dbReference type="EMBL" id="WTYE01000001">
    <property type="protein sequence ID" value="MXP33550.1"/>
    <property type="molecule type" value="Genomic_DNA"/>
</dbReference>
<evidence type="ECO:0000256" key="1">
    <source>
        <dbReference type="ARBA" id="ARBA00023015"/>
    </source>
</evidence>
<gene>
    <name evidence="5" type="ORF">GRI94_03015</name>
    <name evidence="6" type="ORF">GRI94_17105</name>
</gene>
<protein>
    <submittedName>
        <fullName evidence="5">Helix-turn-helix domain-containing protein</fullName>
    </submittedName>
</protein>
<comment type="caution">
    <text evidence="5">The sequence shown here is derived from an EMBL/GenBank/DDBJ whole genome shotgun (WGS) entry which is preliminary data.</text>
</comment>
<dbReference type="OrthoDB" id="2559672at2"/>
<evidence type="ECO:0000313" key="6">
    <source>
        <dbReference type="EMBL" id="MXP33550.1"/>
    </source>
</evidence>
<dbReference type="PANTHER" id="PTHR46796">
    <property type="entry name" value="HTH-TYPE TRANSCRIPTIONAL ACTIVATOR RHAS-RELATED"/>
    <property type="match status" value="1"/>
</dbReference>
<feature type="domain" description="HTH araC/xylS-type" evidence="4">
    <location>
        <begin position="168"/>
        <end position="268"/>
    </location>
</feature>
<evidence type="ECO:0000313" key="7">
    <source>
        <dbReference type="Proteomes" id="UP000446786"/>
    </source>
</evidence>
<evidence type="ECO:0000256" key="3">
    <source>
        <dbReference type="ARBA" id="ARBA00023163"/>
    </source>
</evidence>
<dbReference type="GO" id="GO:0003700">
    <property type="term" value="F:DNA-binding transcription factor activity"/>
    <property type="evidence" value="ECO:0007669"/>
    <property type="project" value="InterPro"/>
</dbReference>
<dbReference type="InterPro" id="IPR018060">
    <property type="entry name" value="HTH_AraC"/>
</dbReference>
<reference evidence="5 7" key="1">
    <citation type="submission" date="2019-12" db="EMBL/GenBank/DDBJ databases">
        <title>Genomic-based taxomic classification of the family Erythrobacteraceae.</title>
        <authorList>
            <person name="Xu L."/>
        </authorList>
    </citation>
    <scope>NUCLEOTIDE SEQUENCE [LARGE SCALE GENOMIC DNA]</scope>
    <source>
        <strain evidence="5 7">JCM 16677</strain>
    </source>
</reference>
<dbReference type="Proteomes" id="UP000446786">
    <property type="component" value="Unassembled WGS sequence"/>
</dbReference>
<evidence type="ECO:0000256" key="2">
    <source>
        <dbReference type="ARBA" id="ARBA00023125"/>
    </source>
</evidence>
<accession>A0A845AKJ5</accession>
<dbReference type="Pfam" id="PF12833">
    <property type="entry name" value="HTH_18"/>
    <property type="match status" value="1"/>
</dbReference>
<keyword evidence="3" id="KW-0804">Transcription</keyword>
<proteinExistence type="predicted"/>